<evidence type="ECO:0000313" key="2">
    <source>
        <dbReference type="EMBL" id="TGO05412.1"/>
    </source>
</evidence>
<protein>
    <recommendedName>
        <fullName evidence="1">HPt domain-containing protein</fullName>
    </recommendedName>
</protein>
<dbReference type="Proteomes" id="UP000297318">
    <property type="component" value="Unassembled WGS sequence"/>
</dbReference>
<dbReference type="EMBL" id="RHPJ01000002">
    <property type="protein sequence ID" value="TGO05412.1"/>
    <property type="molecule type" value="Genomic_DNA"/>
</dbReference>
<dbReference type="GO" id="GO:0000160">
    <property type="term" value="P:phosphorelay signal transduction system"/>
    <property type="evidence" value="ECO:0007669"/>
    <property type="project" value="InterPro"/>
</dbReference>
<accession>A0A4Z1E3S2</accession>
<dbReference type="Pfam" id="PF01627">
    <property type="entry name" value="Hpt"/>
    <property type="match status" value="1"/>
</dbReference>
<keyword evidence="3" id="KW-1185">Reference proteome</keyword>
<dbReference type="AlphaFoldDB" id="A0A4Z1E3S2"/>
<sequence length="104" mass="10591">MAMIAARALDRNRERAARLLVLLEEDLDAAAPDTGAPTPATRATARDEAVTLAHQIAGSAGTFGYDAASDDARTAMDLLADGAEAGEVAPFAASVRSLLDGPPA</sequence>
<name>A0A4Z1E3S2_9MICO</name>
<proteinExistence type="predicted"/>
<dbReference type="SUPFAM" id="SSF47226">
    <property type="entry name" value="Histidine-containing phosphotransfer domain, HPT domain"/>
    <property type="match status" value="1"/>
</dbReference>
<gene>
    <name evidence="2" type="ORF">SERN_1416</name>
</gene>
<dbReference type="InterPro" id="IPR036641">
    <property type="entry name" value="HPT_dom_sf"/>
</dbReference>
<evidence type="ECO:0000259" key="1">
    <source>
        <dbReference type="Pfam" id="PF01627"/>
    </source>
</evidence>
<reference evidence="2 3" key="1">
    <citation type="submission" date="2018-11" db="EMBL/GenBank/DDBJ databases">
        <title>Complete genome sequencing of the Actinobacteria Serinibacter sp. K3-2.</title>
        <authorList>
            <person name="Rakitin A.L."/>
            <person name="Beletsky A.V."/>
            <person name="Mardanov A.V."/>
            <person name="Ravin N.V."/>
            <person name="Gromova A.S."/>
            <person name="Filippova S.N."/>
            <person name="Gal'Chenko V.F."/>
        </authorList>
    </citation>
    <scope>NUCLEOTIDE SEQUENCE [LARGE SCALE GENOMIC DNA]</scope>
    <source>
        <strain evidence="2 3">K3-2</strain>
    </source>
</reference>
<comment type="caution">
    <text evidence="2">The sequence shown here is derived from an EMBL/GenBank/DDBJ whole genome shotgun (WGS) entry which is preliminary data.</text>
</comment>
<evidence type="ECO:0000313" key="3">
    <source>
        <dbReference type="Proteomes" id="UP000297318"/>
    </source>
</evidence>
<dbReference type="InterPro" id="IPR008207">
    <property type="entry name" value="Sig_transdc_His_kin_Hpt_dom"/>
</dbReference>
<organism evidence="2 3">
    <name type="scientific">Serinibacter arcticus</name>
    <dbReference type="NCBI Taxonomy" id="1655435"/>
    <lineage>
        <taxon>Bacteria</taxon>
        <taxon>Bacillati</taxon>
        <taxon>Actinomycetota</taxon>
        <taxon>Actinomycetes</taxon>
        <taxon>Micrococcales</taxon>
        <taxon>Beutenbergiaceae</taxon>
        <taxon>Serinibacter</taxon>
    </lineage>
</organism>
<feature type="domain" description="HPt" evidence="1">
    <location>
        <begin position="18"/>
        <end position="90"/>
    </location>
</feature>